<comment type="function">
    <text evidence="5">Catalyzes the interconversion of L-alanine and D-alanine. May also act on other amino acids.</text>
</comment>
<evidence type="ECO:0000256" key="3">
    <source>
        <dbReference type="ARBA" id="ARBA00022898"/>
    </source>
</evidence>
<evidence type="ECO:0000313" key="9">
    <source>
        <dbReference type="EMBL" id="MBU2786913.1"/>
    </source>
</evidence>
<dbReference type="HAMAP" id="MF_01201">
    <property type="entry name" value="Ala_racemase"/>
    <property type="match status" value="1"/>
</dbReference>
<keyword evidence="10" id="KW-1185">Reference proteome</keyword>
<dbReference type="PANTHER" id="PTHR30511:SF0">
    <property type="entry name" value="ALANINE RACEMASE, CATABOLIC-RELATED"/>
    <property type="match status" value="1"/>
</dbReference>
<evidence type="ECO:0000259" key="8">
    <source>
        <dbReference type="SMART" id="SM01005"/>
    </source>
</evidence>
<dbReference type="SUPFAM" id="SSF51419">
    <property type="entry name" value="PLP-binding barrel"/>
    <property type="match status" value="1"/>
</dbReference>
<dbReference type="Pfam" id="PF01168">
    <property type="entry name" value="Ala_racemase_N"/>
    <property type="match status" value="1"/>
</dbReference>
<feature type="modified residue" description="N6-(pyridoxal phosphate)lysine" evidence="5 6">
    <location>
        <position position="35"/>
    </location>
</feature>
<evidence type="ECO:0000256" key="5">
    <source>
        <dbReference type="HAMAP-Rule" id="MF_01201"/>
    </source>
</evidence>
<dbReference type="InterPro" id="IPR009006">
    <property type="entry name" value="Ala_racemase/Decarboxylase_C"/>
</dbReference>
<accession>A0AAE2YN76</accession>
<feature type="binding site" evidence="5 7">
    <location>
        <position position="132"/>
    </location>
    <ligand>
        <name>substrate</name>
    </ligand>
</feature>
<dbReference type="InterPro" id="IPR001608">
    <property type="entry name" value="Ala_racemase_N"/>
</dbReference>
<reference evidence="9" key="1">
    <citation type="journal article" date="2021" name="ISME J.">
        <title>Genomic evolution of the class Acidithiobacillia: deep-branching Proteobacteria living in extreme acidic conditions.</title>
        <authorList>
            <person name="Moya-Beltran A."/>
            <person name="Beard S."/>
            <person name="Rojas-Villalobos C."/>
            <person name="Issotta F."/>
            <person name="Gallardo Y."/>
            <person name="Ulloa R."/>
            <person name="Giaveno A."/>
            <person name="Degli Esposti M."/>
            <person name="Johnson D.B."/>
            <person name="Quatrini R."/>
        </authorList>
    </citation>
    <scope>NUCLEOTIDE SEQUENCE</scope>
    <source>
        <strain evidence="9">VAN18-1</strain>
    </source>
</reference>
<gene>
    <name evidence="9" type="primary">alr</name>
    <name evidence="9" type="ORF">HFQ13_01565</name>
</gene>
<dbReference type="PANTHER" id="PTHR30511">
    <property type="entry name" value="ALANINE RACEMASE"/>
    <property type="match status" value="1"/>
</dbReference>
<dbReference type="Gene3D" id="3.20.20.10">
    <property type="entry name" value="Alanine racemase"/>
    <property type="match status" value="1"/>
</dbReference>
<evidence type="ECO:0000256" key="1">
    <source>
        <dbReference type="ARBA" id="ARBA00000316"/>
    </source>
</evidence>
<dbReference type="NCBIfam" id="TIGR00492">
    <property type="entry name" value="alr"/>
    <property type="match status" value="1"/>
</dbReference>
<dbReference type="InterPro" id="IPR011079">
    <property type="entry name" value="Ala_racemase_C"/>
</dbReference>
<evidence type="ECO:0000256" key="6">
    <source>
        <dbReference type="PIRSR" id="PIRSR600821-50"/>
    </source>
</evidence>
<name>A0AAE2YN76_9PROT</name>
<proteinExistence type="inferred from homology"/>
<evidence type="ECO:0000256" key="2">
    <source>
        <dbReference type="ARBA" id="ARBA00001933"/>
    </source>
</evidence>
<keyword evidence="3 5" id="KW-0663">Pyridoxal phosphate</keyword>
<dbReference type="EC" id="5.1.1.1" evidence="5"/>
<sequence>MSRPNQVEISASALAHNLAVARRAAPHARVMGAIKANAYGHGAALVATLLAEAGIDAFALASIEEAEELQSLQLRPRCTALAGPFSAGEIPLAAAHGHRLVLQNFAQVAWLRESRWQEPLEVFVKFDSGMHRLGFSHDELAQVFAQLRAGVGGPLRILGLLSHLARADTPEDPYNAEQIRAFHEACTTFGPHTAGEHSLPNSAAILALPGAITPWIRPGLLLYGLSPLHARSAADLDLRPALRWQSEIIAVRRLRAGDWLGYGASWQSPRDCRVGVIACGYGDGLDRRLGLQEAPVRVKGQPSHLLGRISMDLAFVALDGIAADIGDPVQILGGPELPLEDCAEQLGTISYEIGTRIAQRVPRLRVP</sequence>
<dbReference type="GO" id="GO:0008784">
    <property type="term" value="F:alanine racemase activity"/>
    <property type="evidence" value="ECO:0007669"/>
    <property type="project" value="UniProtKB-UniRule"/>
</dbReference>
<dbReference type="InterPro" id="IPR020622">
    <property type="entry name" value="Ala_racemase_pyridoxalP-BS"/>
</dbReference>
<evidence type="ECO:0000256" key="7">
    <source>
        <dbReference type="PIRSR" id="PIRSR600821-52"/>
    </source>
</evidence>
<comment type="pathway">
    <text evidence="5">Amino-acid biosynthesis; D-alanine biosynthesis; D-alanine from L-alanine: step 1/1.</text>
</comment>
<dbReference type="GO" id="GO:0005829">
    <property type="term" value="C:cytosol"/>
    <property type="evidence" value="ECO:0007669"/>
    <property type="project" value="TreeGrafter"/>
</dbReference>
<dbReference type="Gene3D" id="2.40.37.10">
    <property type="entry name" value="Lyase, Ornithine Decarboxylase, Chain A, domain 1"/>
    <property type="match status" value="1"/>
</dbReference>
<feature type="active site" description="Proton acceptor; specific for L-alanine" evidence="5">
    <location>
        <position position="262"/>
    </location>
</feature>
<dbReference type="SMART" id="SM01005">
    <property type="entry name" value="Ala_racemase_C"/>
    <property type="match status" value="1"/>
</dbReference>
<dbReference type="RefSeq" id="WP_215871563.1">
    <property type="nucleotide sequence ID" value="NZ_JAAXYO010000028.1"/>
</dbReference>
<evidence type="ECO:0000256" key="4">
    <source>
        <dbReference type="ARBA" id="ARBA00023235"/>
    </source>
</evidence>
<dbReference type="InterPro" id="IPR029066">
    <property type="entry name" value="PLP-binding_barrel"/>
</dbReference>
<dbReference type="FunFam" id="3.20.20.10:FF:000002">
    <property type="entry name" value="Alanine racemase"/>
    <property type="match status" value="1"/>
</dbReference>
<comment type="similarity">
    <text evidence="5">Belongs to the alanine racemase family.</text>
</comment>
<dbReference type="AlphaFoldDB" id="A0AAE2YN76"/>
<dbReference type="PROSITE" id="PS00395">
    <property type="entry name" value="ALANINE_RACEMASE"/>
    <property type="match status" value="1"/>
</dbReference>
<organism evidence="9 10">
    <name type="scientific">Igneacidithiobacillus copahuensis</name>
    <dbReference type="NCBI Taxonomy" id="2724909"/>
    <lineage>
        <taxon>Bacteria</taxon>
        <taxon>Pseudomonadati</taxon>
        <taxon>Pseudomonadota</taxon>
        <taxon>Acidithiobacillia</taxon>
        <taxon>Acidithiobacillales</taxon>
        <taxon>Acidithiobacillaceae</taxon>
        <taxon>Igneacidithiobacillus</taxon>
    </lineage>
</organism>
<keyword evidence="4 5" id="KW-0413">Isomerase</keyword>
<feature type="binding site" evidence="5 7">
    <location>
        <position position="311"/>
    </location>
    <ligand>
        <name>substrate</name>
    </ligand>
</feature>
<dbReference type="InterPro" id="IPR000821">
    <property type="entry name" value="Ala_racemase"/>
</dbReference>
<dbReference type="EMBL" id="JAAXYO010000028">
    <property type="protein sequence ID" value="MBU2786913.1"/>
    <property type="molecule type" value="Genomic_DNA"/>
</dbReference>
<dbReference type="GO" id="GO:0030170">
    <property type="term" value="F:pyridoxal phosphate binding"/>
    <property type="evidence" value="ECO:0007669"/>
    <property type="project" value="UniProtKB-UniRule"/>
</dbReference>
<dbReference type="SUPFAM" id="SSF50621">
    <property type="entry name" value="Alanine racemase C-terminal domain-like"/>
    <property type="match status" value="1"/>
</dbReference>
<comment type="caution">
    <text evidence="9">The sequence shown here is derived from an EMBL/GenBank/DDBJ whole genome shotgun (WGS) entry which is preliminary data.</text>
</comment>
<dbReference type="PRINTS" id="PR00992">
    <property type="entry name" value="ALARACEMASE"/>
</dbReference>
<dbReference type="Pfam" id="PF00842">
    <property type="entry name" value="Ala_racemase_C"/>
    <property type="match status" value="1"/>
</dbReference>
<dbReference type="Proteomes" id="UP001197378">
    <property type="component" value="Unassembled WGS sequence"/>
</dbReference>
<comment type="catalytic activity">
    <reaction evidence="1 5">
        <text>L-alanine = D-alanine</text>
        <dbReference type="Rhea" id="RHEA:20249"/>
        <dbReference type="ChEBI" id="CHEBI:57416"/>
        <dbReference type="ChEBI" id="CHEBI:57972"/>
        <dbReference type="EC" id="5.1.1.1"/>
    </reaction>
</comment>
<protein>
    <recommendedName>
        <fullName evidence="5">Alanine racemase</fullName>
        <ecNumber evidence="5">5.1.1.1</ecNumber>
    </recommendedName>
</protein>
<feature type="domain" description="Alanine racemase C-terminal" evidence="8">
    <location>
        <begin position="241"/>
        <end position="366"/>
    </location>
</feature>
<dbReference type="GO" id="GO:0030632">
    <property type="term" value="P:D-alanine biosynthetic process"/>
    <property type="evidence" value="ECO:0007669"/>
    <property type="project" value="UniProtKB-UniRule"/>
</dbReference>
<feature type="active site" description="Proton acceptor; specific for D-alanine" evidence="5">
    <location>
        <position position="35"/>
    </location>
</feature>
<evidence type="ECO:0000313" key="10">
    <source>
        <dbReference type="Proteomes" id="UP001197378"/>
    </source>
</evidence>
<comment type="cofactor">
    <cofactor evidence="2 5 6">
        <name>pyridoxal 5'-phosphate</name>
        <dbReference type="ChEBI" id="CHEBI:597326"/>
    </cofactor>
</comment>